<dbReference type="Gene3D" id="1.20.120.740">
    <property type="entry name" value="YgfB uncharacterised protein family UPF0149, PF03695"/>
    <property type="match status" value="1"/>
</dbReference>
<proteinExistence type="predicted"/>
<evidence type="ECO:0000313" key="1">
    <source>
        <dbReference type="EMBL" id="GFE84348.1"/>
    </source>
</evidence>
<dbReference type="AlphaFoldDB" id="A0A829YNV5"/>
<evidence type="ECO:0000313" key="2">
    <source>
        <dbReference type="Proteomes" id="UP000445000"/>
    </source>
</evidence>
<gene>
    <name evidence="1" type="ORF">GCM10011487_63480</name>
</gene>
<dbReference type="NCBIfam" id="TIGR02292">
    <property type="entry name" value="ygfB_yecA"/>
    <property type="match status" value="1"/>
</dbReference>
<dbReference type="PANTHER" id="PTHR33747">
    <property type="entry name" value="UPF0225 PROTEIN SCO1677"/>
    <property type="match status" value="1"/>
</dbReference>
<dbReference type="EMBL" id="BLJN01000008">
    <property type="protein sequence ID" value="GFE84348.1"/>
    <property type="molecule type" value="Genomic_DNA"/>
</dbReference>
<dbReference type="PANTHER" id="PTHR33747:SF9">
    <property type="entry name" value="METAL-BINDING PROTEIN"/>
    <property type="match status" value="1"/>
</dbReference>
<organism evidence="1 2">
    <name type="scientific">Steroidobacter agaridevorans</name>
    <dbReference type="NCBI Taxonomy" id="2695856"/>
    <lineage>
        <taxon>Bacteria</taxon>
        <taxon>Pseudomonadati</taxon>
        <taxon>Pseudomonadota</taxon>
        <taxon>Gammaproteobacteria</taxon>
        <taxon>Steroidobacterales</taxon>
        <taxon>Steroidobacteraceae</taxon>
        <taxon>Steroidobacter</taxon>
    </lineage>
</organism>
<dbReference type="InterPro" id="IPR036255">
    <property type="entry name" value="YgfB-like_sf"/>
</dbReference>
<accession>A0A829YNV5</accession>
<dbReference type="InterPro" id="IPR011978">
    <property type="entry name" value="YgfB-like"/>
</dbReference>
<dbReference type="Pfam" id="PF03695">
    <property type="entry name" value="UPF0149"/>
    <property type="match status" value="1"/>
</dbReference>
<reference evidence="2" key="1">
    <citation type="submission" date="2020-01" db="EMBL/GenBank/DDBJ databases">
        <title>'Steroidobacter agaridevorans' sp. nov., agar-degrading bacteria isolated from rhizosphere soils.</title>
        <authorList>
            <person name="Ikenaga M."/>
            <person name="Kataoka M."/>
            <person name="Murouchi A."/>
            <person name="Katsuragi S."/>
            <person name="Sakai M."/>
        </authorList>
    </citation>
    <scope>NUCLEOTIDE SEQUENCE [LARGE SCALE GENOMIC DNA]</scope>
    <source>
        <strain evidence="2">YU21-B</strain>
    </source>
</reference>
<evidence type="ECO:0008006" key="3">
    <source>
        <dbReference type="Google" id="ProtNLM"/>
    </source>
</evidence>
<dbReference type="Gene3D" id="3.10.450.50">
    <property type="match status" value="1"/>
</dbReference>
<dbReference type="Proteomes" id="UP000445000">
    <property type="component" value="Unassembled WGS sequence"/>
</dbReference>
<dbReference type="InterPro" id="IPR004027">
    <property type="entry name" value="SEC_C_motif"/>
</dbReference>
<dbReference type="RefSeq" id="WP_161815932.1">
    <property type="nucleotide sequence ID" value="NZ_BLJN01000008.1"/>
</dbReference>
<dbReference type="SUPFAM" id="SSF101327">
    <property type="entry name" value="YgfB-like"/>
    <property type="match status" value="1"/>
</dbReference>
<keyword evidence="2" id="KW-1185">Reference proteome</keyword>
<sequence length="230" mass="25640">MTSLTTPLSDDELDQLTEFLDSLPSPTAMNIERMDGFFCALAVGPELVMPSESWPHVIGGESAEHGPAFDSMEQAQTIMGMFTRHWNSIARTLERGDIYVPIVLVDDNGQALGNEWAKGFMHGVGLRAASWQTFLHDEERAGAITPMMALAYENDPNPETRFESPSPEKRTELLQMMTAGIVQMYRYFTPMRTQPVASTFVRGEPKTGRNEPCPCGSGKKYKQCCLTRTH</sequence>
<dbReference type="Pfam" id="PF02810">
    <property type="entry name" value="SEC-C"/>
    <property type="match status" value="1"/>
</dbReference>
<dbReference type="SUPFAM" id="SSF103642">
    <property type="entry name" value="Sec-C motif"/>
    <property type="match status" value="1"/>
</dbReference>
<name>A0A829YNV5_9GAMM</name>
<protein>
    <recommendedName>
        <fullName evidence="3">YecA family protein</fullName>
    </recommendedName>
</protein>
<comment type="caution">
    <text evidence="1">The sequence shown here is derived from an EMBL/GenBank/DDBJ whole genome shotgun (WGS) entry which is preliminary data.</text>
</comment>